<dbReference type="AlphaFoldDB" id="A0ABD4ZXS2"/>
<comment type="caution">
    <text evidence="1">The sequence shown here is derived from an EMBL/GenBank/DDBJ whole genome shotgun (WGS) entry which is preliminary data.</text>
</comment>
<sequence>MAQKINKAGEIIKQIEMATVFDSREINAIYVNNVGVQIEYTDFSKDGSQRKVTEISYEDFCAKIEKHICDLIVD</sequence>
<evidence type="ECO:0000313" key="2">
    <source>
        <dbReference type="Proteomes" id="UP001241571"/>
    </source>
</evidence>
<proteinExistence type="predicted"/>
<reference evidence="1 2" key="1">
    <citation type="submission" date="2023-06" db="EMBL/GenBank/DDBJ databases">
        <title>Acute promotion of culturable opportunistic pathogens and persistent increase of antibiotic resistance following antibiotic exposure in mouse gut microbiota.</title>
        <authorList>
            <person name="Li L."/>
            <person name="Wang B."/>
            <person name="Sun Y."/>
            <person name="Wang M."/>
            <person name="Xu H."/>
        </authorList>
    </citation>
    <scope>NUCLEOTIDE SEQUENCE [LARGE SCALE GENOMIC DNA]</scope>
    <source>
        <strain evidence="1 2">CRI2_2</strain>
    </source>
</reference>
<organism evidence="1 2">
    <name type="scientific">Enterococcus gallinarum</name>
    <dbReference type="NCBI Taxonomy" id="1353"/>
    <lineage>
        <taxon>Bacteria</taxon>
        <taxon>Bacillati</taxon>
        <taxon>Bacillota</taxon>
        <taxon>Bacilli</taxon>
        <taxon>Lactobacillales</taxon>
        <taxon>Enterococcaceae</taxon>
        <taxon>Enterococcus</taxon>
    </lineage>
</organism>
<protein>
    <recommendedName>
        <fullName evidence="3">Phage protein</fullName>
    </recommendedName>
</protein>
<evidence type="ECO:0008006" key="3">
    <source>
        <dbReference type="Google" id="ProtNLM"/>
    </source>
</evidence>
<dbReference type="EMBL" id="JASUBT010000023">
    <property type="protein sequence ID" value="MDL4937554.1"/>
    <property type="molecule type" value="Genomic_DNA"/>
</dbReference>
<name>A0ABD4ZXS2_ENTGA</name>
<evidence type="ECO:0000313" key="1">
    <source>
        <dbReference type="EMBL" id="MDL4937554.1"/>
    </source>
</evidence>
<dbReference type="Proteomes" id="UP001241571">
    <property type="component" value="Unassembled WGS sequence"/>
</dbReference>
<dbReference type="RefSeq" id="WP_221686092.1">
    <property type="nucleotide sequence ID" value="NZ_CAKODH010000016.1"/>
</dbReference>
<gene>
    <name evidence="1" type="ORF">QRX88_17775</name>
</gene>
<accession>A0ABD4ZXS2</accession>